<sequence length="59" mass="6610">MHCGTVELETELTFWIGGVKTRHQFTTRENLVLSGWQLDSCILQSKPASCFQDGLSLPV</sequence>
<organism evidence="1 2">
    <name type="scientific">Lentzea aerocolonigenes</name>
    <name type="common">Lechevalieria aerocolonigenes</name>
    <name type="synonym">Saccharothrix aerocolonigenes</name>
    <dbReference type="NCBI Taxonomy" id="68170"/>
    <lineage>
        <taxon>Bacteria</taxon>
        <taxon>Bacillati</taxon>
        <taxon>Actinomycetota</taxon>
        <taxon>Actinomycetes</taxon>
        <taxon>Pseudonocardiales</taxon>
        <taxon>Pseudonocardiaceae</taxon>
        <taxon>Lentzea</taxon>
    </lineage>
</organism>
<keyword evidence="2" id="KW-1185">Reference proteome</keyword>
<evidence type="ECO:0000313" key="2">
    <source>
        <dbReference type="Proteomes" id="UP000033393"/>
    </source>
</evidence>
<dbReference type="AlphaFoldDB" id="A0A0F0H4N0"/>
<gene>
    <name evidence="1" type="ORF">UK23_12530</name>
</gene>
<dbReference type="Proteomes" id="UP000033393">
    <property type="component" value="Unassembled WGS sequence"/>
</dbReference>
<proteinExistence type="predicted"/>
<name>A0A0F0H4N0_LENAE</name>
<evidence type="ECO:0000313" key="1">
    <source>
        <dbReference type="EMBL" id="KJK49836.1"/>
    </source>
</evidence>
<protein>
    <submittedName>
        <fullName evidence="1">Uncharacterized protein</fullName>
    </submittedName>
</protein>
<comment type="caution">
    <text evidence="1">The sequence shown here is derived from an EMBL/GenBank/DDBJ whole genome shotgun (WGS) entry which is preliminary data.</text>
</comment>
<accession>A0A0F0H4N0</accession>
<dbReference type="EMBL" id="JYJG01000071">
    <property type="protein sequence ID" value="KJK49836.1"/>
    <property type="molecule type" value="Genomic_DNA"/>
</dbReference>
<reference evidence="1 2" key="1">
    <citation type="submission" date="2015-02" db="EMBL/GenBank/DDBJ databases">
        <authorList>
            <person name="Ju K.-S."/>
            <person name="Doroghazi J.R."/>
            <person name="Metcalf W."/>
        </authorList>
    </citation>
    <scope>NUCLEOTIDE SEQUENCE [LARGE SCALE GENOMIC DNA]</scope>
    <source>
        <strain evidence="1 2">NRRL B-16140</strain>
    </source>
</reference>